<dbReference type="InterPro" id="IPR006311">
    <property type="entry name" value="TAT_signal"/>
</dbReference>
<evidence type="ECO:0000313" key="3">
    <source>
        <dbReference type="EMBL" id="MDF3835524.1"/>
    </source>
</evidence>
<organism evidence="3 4">
    <name type="scientific">Cupriavidus basilensis</name>
    <dbReference type="NCBI Taxonomy" id="68895"/>
    <lineage>
        <taxon>Bacteria</taxon>
        <taxon>Pseudomonadati</taxon>
        <taxon>Pseudomonadota</taxon>
        <taxon>Betaproteobacteria</taxon>
        <taxon>Burkholderiales</taxon>
        <taxon>Burkholderiaceae</taxon>
        <taxon>Cupriavidus</taxon>
    </lineage>
</organism>
<feature type="domain" description="NADP-dependent oxidoreductase" evidence="2">
    <location>
        <begin position="71"/>
        <end position="365"/>
    </location>
</feature>
<dbReference type="EMBL" id="JARJLM010000361">
    <property type="protein sequence ID" value="MDF3835524.1"/>
    <property type="molecule type" value="Genomic_DNA"/>
</dbReference>
<dbReference type="PROSITE" id="PS51318">
    <property type="entry name" value="TAT"/>
    <property type="match status" value="1"/>
</dbReference>
<dbReference type="Proteomes" id="UP001216674">
    <property type="component" value="Unassembled WGS sequence"/>
</dbReference>
<dbReference type="CDD" id="cd19078">
    <property type="entry name" value="AKR_AKR13C1_2"/>
    <property type="match status" value="1"/>
</dbReference>
<sequence length="386" mass="42255">MNDQKPSGRRGFLKTSATIGAVACAPAAVGSAAAQQTQASPSGLGIAIDLPAITQRRTLGTGVARMEVSALGFGVMGMNYNRGLHPDRKAMIALLHQAAERGVTLFDTAQVYGPLINEELAGEALYPYRNEVNVTTKFGHVIVDGKYQAGKLDSRPESIRRVAEESLKRLRVEAIDLFYQHRLDPEVPIEDVAGAVKDLIQQGKVKRFGLCEVGAQTIRRAHAVQPLTAVQSEYHLMWREQEKEVFPVLEELGIGFVPYSPLNRGFLGGAINEYTRFDSGNDNRNTLPRFTPQAIRVNLALVEVLNAFGRPRGATSAQVALAWLMAQEPWIIAIPGTTKLAHLDENLRAADLTLTPDELRELDGAVSKIQIMGDRYPPEPQKQVES</sequence>
<dbReference type="PANTHER" id="PTHR43625:SF77">
    <property type="entry name" value="ALDO-KETO REDUCTASE"/>
    <property type="match status" value="1"/>
</dbReference>
<evidence type="ECO:0000313" key="4">
    <source>
        <dbReference type="Proteomes" id="UP001216674"/>
    </source>
</evidence>
<dbReference type="PANTHER" id="PTHR43625">
    <property type="entry name" value="AFLATOXIN B1 ALDEHYDE REDUCTASE"/>
    <property type="match status" value="1"/>
</dbReference>
<keyword evidence="4" id="KW-1185">Reference proteome</keyword>
<name>A0ABT6AST2_9BURK</name>
<dbReference type="Pfam" id="PF00248">
    <property type="entry name" value="Aldo_ket_red"/>
    <property type="match status" value="1"/>
</dbReference>
<reference evidence="3 4" key="1">
    <citation type="submission" date="2023-03" db="EMBL/GenBank/DDBJ databases">
        <title>Draft assemblies of triclosan tolerant bacteria isolated from returned activated sludge.</title>
        <authorList>
            <person name="Van Hamelsveld S."/>
        </authorList>
    </citation>
    <scope>NUCLEOTIDE SEQUENCE [LARGE SCALE GENOMIC DNA]</scope>
    <source>
        <strain evidence="3 4">GW210010_S58</strain>
    </source>
</reference>
<dbReference type="InterPro" id="IPR036812">
    <property type="entry name" value="NAD(P)_OxRdtase_dom_sf"/>
</dbReference>
<dbReference type="RefSeq" id="WP_276266286.1">
    <property type="nucleotide sequence ID" value="NZ_JARJLM010000361.1"/>
</dbReference>
<gene>
    <name evidence="3" type="ORF">P3W85_21590</name>
</gene>
<dbReference type="InterPro" id="IPR023210">
    <property type="entry name" value="NADP_OxRdtase_dom"/>
</dbReference>
<evidence type="ECO:0000256" key="1">
    <source>
        <dbReference type="ARBA" id="ARBA00023002"/>
    </source>
</evidence>
<proteinExistence type="predicted"/>
<dbReference type="SUPFAM" id="SSF51430">
    <property type="entry name" value="NAD(P)-linked oxidoreductase"/>
    <property type="match status" value="1"/>
</dbReference>
<evidence type="ECO:0000259" key="2">
    <source>
        <dbReference type="Pfam" id="PF00248"/>
    </source>
</evidence>
<accession>A0ABT6AST2</accession>
<comment type="caution">
    <text evidence="3">The sequence shown here is derived from an EMBL/GenBank/DDBJ whole genome shotgun (WGS) entry which is preliminary data.</text>
</comment>
<dbReference type="Gene3D" id="3.20.20.100">
    <property type="entry name" value="NADP-dependent oxidoreductase domain"/>
    <property type="match status" value="1"/>
</dbReference>
<dbReference type="InterPro" id="IPR050791">
    <property type="entry name" value="Aldo-Keto_reductase"/>
</dbReference>
<protein>
    <submittedName>
        <fullName evidence="3">Aldo/keto reductase</fullName>
    </submittedName>
</protein>
<keyword evidence="1" id="KW-0560">Oxidoreductase</keyword>